<sequence length="592" mass="66342">MLDTESRHSTGLDQGPTRDPWLTMDYYLGTDSLSLQEMLDVDIKCEIEGVIGGHPELGFNFTDLSPLEMDDDPVGCQGDINGWFGSTSLLNGNSNSSHSNYNLDISGGDAASVMVNPNSVMPHITTRSPTPNETQTSSMIKTSATALPARRNFLISAKNNAKKQRIEMDHNEVANDKYDNDITETEDEEEGDEDEVDEDEEDDEEEEDGDEEELEEEDVDEAEDSEEEHENKINISTMRIKCKPQQQLLNINSGMIKTLSPQSVGKSTTTQKVNSFSHIRVGNFKLVQSTTGHTPHHIRKQIYNNNIHHVAPGAVSSPPALKKEFDPLEYEEKPYPKPAYSYSCLIAMALKNSQTGSLPVSEIYNFMCEHFPYFKTAPNGWKNSVRHNLSLNKCFEKIEKPAGNGNQRKGCLWAINPAKVAKMDEEVQKWSRKDPLAIKKAMIYPDHLELLERGEMKYAGNGGDMSEETESSGDETAEENVVYNEPALGHVAANSVTDSYDESSQDCDVDITEHLYDDLEIEENKESLHMQLNISKQKSFEYELSPSTMKRQKNVGGTIQGNYVYQSVTPSRRKTPLLVRTPTTNGTFLKIE</sequence>
<gene>
    <name evidence="11" type="primary">LOC105263209</name>
</gene>
<keyword evidence="10" id="KW-1185">Reference proteome</keyword>
<dbReference type="InterPro" id="IPR030456">
    <property type="entry name" value="TF_fork_head_CS_2"/>
</dbReference>
<evidence type="ECO:0000256" key="5">
    <source>
        <dbReference type="ARBA" id="ARBA00023163"/>
    </source>
</evidence>
<dbReference type="KEGG" id="fas:105263209"/>
<keyword evidence="5" id="KW-0804">Transcription</keyword>
<evidence type="ECO:0000256" key="2">
    <source>
        <dbReference type="ARBA" id="ARBA00022473"/>
    </source>
</evidence>
<dbReference type="GO" id="GO:0000981">
    <property type="term" value="F:DNA-binding transcription factor activity, RNA polymerase II-specific"/>
    <property type="evidence" value="ECO:0007669"/>
    <property type="project" value="TreeGrafter"/>
</dbReference>
<dbReference type="OrthoDB" id="10070006at2759"/>
<evidence type="ECO:0000313" key="10">
    <source>
        <dbReference type="Proteomes" id="UP000694866"/>
    </source>
</evidence>
<keyword evidence="4 7" id="KW-0238">DNA-binding</keyword>
<evidence type="ECO:0000256" key="4">
    <source>
        <dbReference type="ARBA" id="ARBA00023125"/>
    </source>
</evidence>
<feature type="region of interest" description="Disordered" evidence="8">
    <location>
        <begin position="160"/>
        <end position="238"/>
    </location>
</feature>
<dbReference type="InterPro" id="IPR001766">
    <property type="entry name" value="Fork_head_dom"/>
</dbReference>
<dbReference type="SUPFAM" id="SSF46785">
    <property type="entry name" value="Winged helix' DNA-binding domain"/>
    <property type="match status" value="1"/>
</dbReference>
<feature type="compositionally biased region" description="Basic and acidic residues" evidence="8">
    <location>
        <begin position="164"/>
        <end position="180"/>
    </location>
</feature>
<feature type="domain" description="Fork-head" evidence="9">
    <location>
        <begin position="337"/>
        <end position="434"/>
    </location>
</feature>
<keyword evidence="6 7" id="KW-0539">Nucleus</keyword>
<evidence type="ECO:0000256" key="3">
    <source>
        <dbReference type="ARBA" id="ARBA00023015"/>
    </source>
</evidence>
<dbReference type="CTD" id="41265"/>
<dbReference type="AlphaFoldDB" id="A0A9R1TVC9"/>
<dbReference type="Proteomes" id="UP000694866">
    <property type="component" value="Unplaced"/>
</dbReference>
<evidence type="ECO:0000256" key="8">
    <source>
        <dbReference type="SAM" id="MobiDB-lite"/>
    </source>
</evidence>
<dbReference type="GO" id="GO:0000976">
    <property type="term" value="F:transcription cis-regulatory region binding"/>
    <property type="evidence" value="ECO:0007669"/>
    <property type="project" value="TreeGrafter"/>
</dbReference>
<evidence type="ECO:0000256" key="6">
    <source>
        <dbReference type="ARBA" id="ARBA00023242"/>
    </source>
</evidence>
<dbReference type="GeneID" id="105263209"/>
<reference evidence="11" key="1">
    <citation type="submission" date="2025-08" db="UniProtKB">
        <authorList>
            <consortium name="RefSeq"/>
        </authorList>
    </citation>
    <scope>IDENTIFICATION</scope>
    <source>
        <strain evidence="11">USDA-PBARC FA_bdor</strain>
        <tissue evidence="11">Whole organism</tissue>
    </source>
</reference>
<dbReference type="FunFam" id="1.10.10.10:FF:000122">
    <property type="entry name" value="Forkhead box protein N1"/>
    <property type="match status" value="1"/>
</dbReference>
<dbReference type="InterPro" id="IPR036388">
    <property type="entry name" value="WH-like_DNA-bd_sf"/>
</dbReference>
<feature type="DNA-binding region" description="Fork-head" evidence="7">
    <location>
        <begin position="337"/>
        <end position="434"/>
    </location>
</feature>
<dbReference type="InterPro" id="IPR049624">
    <property type="entry name" value="FOXN1_4"/>
</dbReference>
<keyword evidence="2" id="KW-0217">Developmental protein</keyword>
<evidence type="ECO:0000256" key="7">
    <source>
        <dbReference type="PROSITE-ProRule" id="PRU00089"/>
    </source>
</evidence>
<keyword evidence="3" id="KW-0805">Transcription regulation</keyword>
<feature type="compositionally biased region" description="Acidic residues" evidence="8">
    <location>
        <begin position="181"/>
        <end position="228"/>
    </location>
</feature>
<evidence type="ECO:0000313" key="11">
    <source>
        <dbReference type="RefSeq" id="XP_011297556.1"/>
    </source>
</evidence>
<evidence type="ECO:0000256" key="1">
    <source>
        <dbReference type="ARBA" id="ARBA00004123"/>
    </source>
</evidence>
<dbReference type="PROSITE" id="PS00658">
    <property type="entry name" value="FORK_HEAD_2"/>
    <property type="match status" value="1"/>
</dbReference>
<dbReference type="PANTHER" id="PTHR46721">
    <property type="entry name" value="FORKHEAD BOX PROTEIN N1"/>
    <property type="match status" value="1"/>
</dbReference>
<dbReference type="CDD" id="cd20030">
    <property type="entry name" value="FH_FOXN1-like"/>
    <property type="match status" value="1"/>
</dbReference>
<comment type="subcellular location">
    <subcellularLocation>
        <location evidence="1 7">Nucleus</location>
    </subcellularLocation>
</comment>
<name>A0A9R1TVC9_9HYME</name>
<dbReference type="PRINTS" id="PR00053">
    <property type="entry name" value="FORKHEAD"/>
</dbReference>
<accession>A0A9R1TVC9</accession>
<dbReference type="PANTHER" id="PTHR46721:SF3">
    <property type="entry name" value="FORKHEAD BOX N1"/>
    <property type="match status" value="1"/>
</dbReference>
<dbReference type="SMART" id="SM00339">
    <property type="entry name" value="FH"/>
    <property type="match status" value="1"/>
</dbReference>
<dbReference type="Pfam" id="PF00250">
    <property type="entry name" value="Forkhead"/>
    <property type="match status" value="1"/>
</dbReference>
<dbReference type="RefSeq" id="XP_011297556.1">
    <property type="nucleotide sequence ID" value="XM_011299254.1"/>
</dbReference>
<dbReference type="GO" id="GO:0005634">
    <property type="term" value="C:nucleus"/>
    <property type="evidence" value="ECO:0007669"/>
    <property type="project" value="UniProtKB-SubCell"/>
</dbReference>
<organism evidence="10 11">
    <name type="scientific">Fopius arisanus</name>
    <dbReference type="NCBI Taxonomy" id="64838"/>
    <lineage>
        <taxon>Eukaryota</taxon>
        <taxon>Metazoa</taxon>
        <taxon>Ecdysozoa</taxon>
        <taxon>Arthropoda</taxon>
        <taxon>Hexapoda</taxon>
        <taxon>Insecta</taxon>
        <taxon>Pterygota</taxon>
        <taxon>Neoptera</taxon>
        <taxon>Endopterygota</taxon>
        <taxon>Hymenoptera</taxon>
        <taxon>Apocrita</taxon>
        <taxon>Ichneumonoidea</taxon>
        <taxon>Braconidae</taxon>
        <taxon>Opiinae</taxon>
        <taxon>Fopius</taxon>
    </lineage>
</organism>
<protein>
    <recommendedName>
        <fullName evidence="9">Fork-head domain-containing protein</fullName>
    </recommendedName>
</protein>
<proteinExistence type="predicted"/>
<dbReference type="PROSITE" id="PS50039">
    <property type="entry name" value="FORK_HEAD_3"/>
    <property type="match status" value="1"/>
</dbReference>
<dbReference type="InterPro" id="IPR036390">
    <property type="entry name" value="WH_DNA-bd_sf"/>
</dbReference>
<dbReference type="Gene3D" id="1.10.10.10">
    <property type="entry name" value="Winged helix-like DNA-binding domain superfamily/Winged helix DNA-binding domain"/>
    <property type="match status" value="1"/>
</dbReference>
<evidence type="ECO:0000259" key="9">
    <source>
        <dbReference type="PROSITE" id="PS50039"/>
    </source>
</evidence>